<dbReference type="GeneID" id="93157711"/>
<dbReference type="InterPro" id="IPR001173">
    <property type="entry name" value="Glyco_trans_2-like"/>
</dbReference>
<feature type="domain" description="Glycosyltransferase 2-like" evidence="2">
    <location>
        <begin position="295"/>
        <end position="424"/>
    </location>
</feature>
<dbReference type="AlphaFoldDB" id="A0A6N7VDX8"/>
<comment type="caution">
    <text evidence="3">The sequence shown here is derived from an EMBL/GenBank/DDBJ whole genome shotgun (WGS) entry which is preliminary data.</text>
</comment>
<feature type="region of interest" description="Disordered" evidence="1">
    <location>
        <begin position="802"/>
        <end position="824"/>
    </location>
</feature>
<dbReference type="CDD" id="cd04186">
    <property type="entry name" value="GT_2_like_c"/>
    <property type="match status" value="1"/>
</dbReference>
<dbReference type="EMBL" id="VUMR01000001">
    <property type="protein sequence ID" value="MSS55359.1"/>
    <property type="molecule type" value="Genomic_DNA"/>
</dbReference>
<keyword evidence="4" id="KW-1185">Reference proteome</keyword>
<dbReference type="RefSeq" id="WP_154555112.1">
    <property type="nucleotide sequence ID" value="NZ_VUMR01000001.1"/>
</dbReference>
<feature type="domain" description="Glycosyltransferase 2-like" evidence="2">
    <location>
        <begin position="552"/>
        <end position="731"/>
    </location>
</feature>
<dbReference type="PANTHER" id="PTHR43179">
    <property type="entry name" value="RHAMNOSYLTRANSFERASE WBBL"/>
    <property type="match status" value="1"/>
</dbReference>
<dbReference type="Proteomes" id="UP000434241">
    <property type="component" value="Unassembled WGS sequence"/>
</dbReference>
<dbReference type="PANTHER" id="PTHR43179:SF7">
    <property type="entry name" value="RHAMNOSYLTRANSFERASE WBBL"/>
    <property type="match status" value="1"/>
</dbReference>
<evidence type="ECO:0000256" key="1">
    <source>
        <dbReference type="SAM" id="MobiDB-lite"/>
    </source>
</evidence>
<proteinExistence type="predicted"/>
<evidence type="ECO:0000313" key="4">
    <source>
        <dbReference type="Proteomes" id="UP000434241"/>
    </source>
</evidence>
<protein>
    <submittedName>
        <fullName evidence="3">Glycosyltransferase family 2 protein</fullName>
    </submittedName>
</protein>
<name>A0A6N7VDX8_9FIRM</name>
<dbReference type="InterPro" id="IPR029044">
    <property type="entry name" value="Nucleotide-diphossugar_trans"/>
</dbReference>
<dbReference type="GO" id="GO:0016757">
    <property type="term" value="F:glycosyltransferase activity"/>
    <property type="evidence" value="ECO:0007669"/>
    <property type="project" value="UniProtKB-KW"/>
</dbReference>
<evidence type="ECO:0000259" key="2">
    <source>
        <dbReference type="Pfam" id="PF00535"/>
    </source>
</evidence>
<accession>A0A6N7VDX8</accession>
<sequence>MTLKYRIERFEFHDLKTKQFITIVGWCYQEDNESVNYHIKLDGKEVDFELFRPGREDIINGYDLGFKNTHIGFRITVPCDVEPTSIEVNAYTDTLSECILNYDQRKINKYRDKRGIRNYIDEFSYNEETKTYQVKGWAFSYEKEPITFSILNAAGKEVEFDYKSKGRVDLYSLSMVDEDQIDCGYTIKWKGNAKEKYSFVLKTKNYQSKEILQEKTPSQNVLSKVPKLFKMMSYQHIKNGFRILRKKGFSGVIDRIVHGSSNWAEYDEWFNATKVTEEELERQRNTKFEFAPMISIIVATFNTKEEYLKEMIDSVRNQSYSNWQLCIGDGSTNDAAEKYVKEHYGDDSRIVFKRLEKNYGISGNMNGALELVTGDYVGLFDHDDLLTPDCLYEFVASMQEVHHDCVYSDEDKLNDKTKKFEDPHFKPDFSIDLLCSHNYITHFFVVNMDIVRKVGGMRSEYDGSQDHDFIFRCVEQANSVHHVPKILYHWRMHPLSTAMDPESKMYCYTSGKKAIESHFKRVGIDATVEMLPRPLYGMYHCKYTVKDHPLVSILIPNYNHKDLLKGCIESLMNVNTYSNIEIVIVENNSTEQEIFDYYKELEETYSNVKVIYYEGDFNYSKINNYGVKYTHGEYILFLNNDTKVIEPDSIEDMLGVCQREDVGAVGAKLLYEDDTVQHCGVVVGYHGYATAAFSLIDRNDFGYMGRPRVSWDVSAVTAACLMTKREIFDEVGGFDEDFKVACNDVDLCLKIRSLNKWIVEDVFSVWYHYESKSRGLEDTPEKQARFQSEIARFQKKWPEILKNGDPFHNPNFDLDKGPFTYPKA</sequence>
<dbReference type="CDD" id="cd04184">
    <property type="entry name" value="GT2_RfbC_Mx_like"/>
    <property type="match status" value="1"/>
</dbReference>
<dbReference type="Gene3D" id="3.90.550.10">
    <property type="entry name" value="Spore Coat Polysaccharide Biosynthesis Protein SpsA, Chain A"/>
    <property type="match status" value="2"/>
</dbReference>
<organism evidence="3 4">
    <name type="scientific">Holdemanella porci</name>
    <dbReference type="NCBI Taxonomy" id="2652276"/>
    <lineage>
        <taxon>Bacteria</taxon>
        <taxon>Bacillati</taxon>
        <taxon>Bacillota</taxon>
        <taxon>Erysipelotrichia</taxon>
        <taxon>Erysipelotrichales</taxon>
        <taxon>Erysipelotrichaceae</taxon>
        <taxon>Holdemanella</taxon>
    </lineage>
</organism>
<dbReference type="SUPFAM" id="SSF53448">
    <property type="entry name" value="Nucleotide-diphospho-sugar transferases"/>
    <property type="match status" value="2"/>
</dbReference>
<gene>
    <name evidence="3" type="ORF">FYJ55_00150</name>
</gene>
<dbReference type="Pfam" id="PF00535">
    <property type="entry name" value="Glycos_transf_2"/>
    <property type="match status" value="2"/>
</dbReference>
<evidence type="ECO:0000313" key="3">
    <source>
        <dbReference type="EMBL" id="MSS55359.1"/>
    </source>
</evidence>
<keyword evidence="3" id="KW-0808">Transferase</keyword>
<reference evidence="3 4" key="1">
    <citation type="submission" date="2019-08" db="EMBL/GenBank/DDBJ databases">
        <title>In-depth cultivation of the pig gut microbiome towards novel bacterial diversity and tailored functional studies.</title>
        <authorList>
            <person name="Wylensek D."/>
            <person name="Hitch T.C.A."/>
            <person name="Clavel T."/>
        </authorList>
    </citation>
    <scope>NUCLEOTIDE SEQUENCE [LARGE SCALE GENOMIC DNA]</scope>
    <source>
        <strain evidence="3 4">LKV-472-APC-3</strain>
    </source>
</reference>